<dbReference type="GO" id="GO:0016853">
    <property type="term" value="F:isomerase activity"/>
    <property type="evidence" value="ECO:0007669"/>
    <property type="project" value="UniProtKB-KW"/>
</dbReference>
<comment type="caution">
    <text evidence="3">The sequence shown here is derived from an EMBL/GenBank/DDBJ whole genome shotgun (WGS) entry which is preliminary data.</text>
</comment>
<sequence length="282" mass="31343">MKHLILVGLLLLTSPSLFAQSSQSIFPQTPGMVSYTYRNSFKNNVAATLDTIKALGITDMEFSNLFGKTAAELRKLLDERGMRCSSFGVGYPDLMNKLPEVGQNAKTLGAQYVRVAWVPHDGAFTLDAAKKTVADFNRFGKQLYDDFGLKFCYHNHGYEFEKHENGTLFDYIVQNTDPKYVSFELDILWTVFPGQDPAALLNKYGNRFQLMHLKDLRKGIVGNLSGGTPVENDVALGTGQIDLRAVLKAAQKAGVKHYYIEDESPSIATQVPQSIAYLKGLK</sequence>
<dbReference type="Gene3D" id="3.20.20.150">
    <property type="entry name" value="Divalent-metal-dependent TIM barrel enzymes"/>
    <property type="match status" value="1"/>
</dbReference>
<accession>A0ABR6W4I7</accession>
<feature type="chain" id="PRO_5045832493" evidence="1">
    <location>
        <begin position="20"/>
        <end position="282"/>
    </location>
</feature>
<dbReference type="PANTHER" id="PTHR12110">
    <property type="entry name" value="HYDROXYPYRUVATE ISOMERASE"/>
    <property type="match status" value="1"/>
</dbReference>
<evidence type="ECO:0000313" key="3">
    <source>
        <dbReference type="EMBL" id="MBC3791460.1"/>
    </source>
</evidence>
<gene>
    <name evidence="3" type="ORF">FH603_1962</name>
</gene>
<evidence type="ECO:0000313" key="4">
    <source>
        <dbReference type="Proteomes" id="UP000700732"/>
    </source>
</evidence>
<feature type="domain" description="Xylose isomerase-like TIM barrel" evidence="2">
    <location>
        <begin position="50"/>
        <end position="279"/>
    </location>
</feature>
<evidence type="ECO:0000256" key="1">
    <source>
        <dbReference type="SAM" id="SignalP"/>
    </source>
</evidence>
<dbReference type="InterPro" id="IPR013022">
    <property type="entry name" value="Xyl_isomerase-like_TIM-brl"/>
</dbReference>
<reference evidence="3 4" key="1">
    <citation type="submission" date="2019-06" db="EMBL/GenBank/DDBJ databases">
        <title>Spirosoma utsteinense sp. nov. isolated from Antarctic ice-free soils.</title>
        <authorList>
            <person name="Tahon G."/>
        </authorList>
    </citation>
    <scope>NUCLEOTIDE SEQUENCE [LARGE SCALE GENOMIC DNA]</scope>
    <source>
        <strain evidence="3 4">LMG 31447</strain>
    </source>
</reference>
<feature type="signal peptide" evidence="1">
    <location>
        <begin position="1"/>
        <end position="19"/>
    </location>
</feature>
<dbReference type="InterPro" id="IPR050312">
    <property type="entry name" value="IolE/XylAMocC-like"/>
</dbReference>
<keyword evidence="4" id="KW-1185">Reference proteome</keyword>
<proteinExistence type="predicted"/>
<dbReference type="RefSeq" id="WP_186737256.1">
    <property type="nucleotide sequence ID" value="NZ_VFIA01000009.1"/>
</dbReference>
<dbReference type="PANTHER" id="PTHR12110:SF41">
    <property type="entry name" value="INOSOSE DEHYDRATASE"/>
    <property type="match status" value="1"/>
</dbReference>
<keyword evidence="1" id="KW-0732">Signal</keyword>
<protein>
    <submittedName>
        <fullName evidence="3">Sugar phosphate isomerase/epimerase</fullName>
    </submittedName>
</protein>
<dbReference type="EMBL" id="VFIA01000009">
    <property type="protein sequence ID" value="MBC3791460.1"/>
    <property type="molecule type" value="Genomic_DNA"/>
</dbReference>
<dbReference type="Proteomes" id="UP000700732">
    <property type="component" value="Unassembled WGS sequence"/>
</dbReference>
<organism evidence="3 4">
    <name type="scientific">Spirosoma utsteinense</name>
    <dbReference type="NCBI Taxonomy" id="2585773"/>
    <lineage>
        <taxon>Bacteria</taxon>
        <taxon>Pseudomonadati</taxon>
        <taxon>Bacteroidota</taxon>
        <taxon>Cytophagia</taxon>
        <taxon>Cytophagales</taxon>
        <taxon>Cytophagaceae</taxon>
        <taxon>Spirosoma</taxon>
    </lineage>
</organism>
<dbReference type="InterPro" id="IPR036237">
    <property type="entry name" value="Xyl_isomerase-like_sf"/>
</dbReference>
<dbReference type="SUPFAM" id="SSF51658">
    <property type="entry name" value="Xylose isomerase-like"/>
    <property type="match status" value="1"/>
</dbReference>
<keyword evidence="3" id="KW-0413">Isomerase</keyword>
<evidence type="ECO:0000259" key="2">
    <source>
        <dbReference type="Pfam" id="PF01261"/>
    </source>
</evidence>
<dbReference type="Pfam" id="PF01261">
    <property type="entry name" value="AP_endonuc_2"/>
    <property type="match status" value="1"/>
</dbReference>
<name>A0ABR6W4I7_9BACT</name>